<evidence type="ECO:0000256" key="1">
    <source>
        <dbReference type="ARBA" id="ARBA00008779"/>
    </source>
</evidence>
<feature type="non-terminal residue" evidence="6">
    <location>
        <position position="159"/>
    </location>
</feature>
<dbReference type="PROSITE" id="PS00149">
    <property type="entry name" value="SULFATASE_2"/>
    <property type="match status" value="1"/>
</dbReference>
<dbReference type="InterPro" id="IPR050738">
    <property type="entry name" value="Sulfatase"/>
</dbReference>
<sequence length="159" mass="17297">MLLPVTGNRGMEMSMPSGKIIAVVIMFVLSLGTVYAAGKPNVVFILADDLGFGDLSHAGGRAATPHCDRLAREGMRFTDAHTTSSVCTPTRYGILTGRYNWRSTLKKGVLWGLSEPLVSPGRLTTPRFLQQNGYHTGVVGKWHLGLGWQMLPNGEKRQA</sequence>
<gene>
    <name evidence="6" type="ORF">METZ01_LOCUS182753</name>
</gene>
<comment type="similarity">
    <text evidence="1">Belongs to the sulfatase family.</text>
</comment>
<dbReference type="PANTHER" id="PTHR42693">
    <property type="entry name" value="ARYLSULFATASE FAMILY MEMBER"/>
    <property type="match status" value="1"/>
</dbReference>
<dbReference type="InterPro" id="IPR000917">
    <property type="entry name" value="Sulfatase_N"/>
</dbReference>
<dbReference type="PANTHER" id="PTHR42693:SF53">
    <property type="entry name" value="ENDO-4-O-SULFATASE"/>
    <property type="match status" value="1"/>
</dbReference>
<evidence type="ECO:0000259" key="5">
    <source>
        <dbReference type="Pfam" id="PF00884"/>
    </source>
</evidence>
<dbReference type="SUPFAM" id="SSF53649">
    <property type="entry name" value="Alkaline phosphatase-like"/>
    <property type="match status" value="1"/>
</dbReference>
<dbReference type="InterPro" id="IPR017850">
    <property type="entry name" value="Alkaline_phosphatase_core_sf"/>
</dbReference>
<dbReference type="Gene3D" id="3.40.720.10">
    <property type="entry name" value="Alkaline Phosphatase, subunit A"/>
    <property type="match status" value="1"/>
</dbReference>
<proteinExistence type="inferred from homology"/>
<organism evidence="6">
    <name type="scientific">marine metagenome</name>
    <dbReference type="NCBI Taxonomy" id="408172"/>
    <lineage>
        <taxon>unclassified sequences</taxon>
        <taxon>metagenomes</taxon>
        <taxon>ecological metagenomes</taxon>
    </lineage>
</organism>
<feature type="domain" description="Sulfatase N-terminal" evidence="5">
    <location>
        <begin position="40"/>
        <end position="146"/>
    </location>
</feature>
<evidence type="ECO:0000256" key="2">
    <source>
        <dbReference type="ARBA" id="ARBA00022723"/>
    </source>
</evidence>
<dbReference type="Pfam" id="PF00884">
    <property type="entry name" value="Sulfatase"/>
    <property type="match status" value="1"/>
</dbReference>
<keyword evidence="2" id="KW-0479">Metal-binding</keyword>
<name>A0A382CVJ6_9ZZZZ</name>
<dbReference type="GO" id="GO:0046872">
    <property type="term" value="F:metal ion binding"/>
    <property type="evidence" value="ECO:0007669"/>
    <property type="project" value="UniProtKB-KW"/>
</dbReference>
<evidence type="ECO:0000256" key="3">
    <source>
        <dbReference type="ARBA" id="ARBA00022801"/>
    </source>
</evidence>
<evidence type="ECO:0000313" key="6">
    <source>
        <dbReference type="EMBL" id="SVB29899.1"/>
    </source>
</evidence>
<keyword evidence="3" id="KW-0378">Hydrolase</keyword>
<accession>A0A382CVJ6</accession>
<protein>
    <recommendedName>
        <fullName evidence="5">Sulfatase N-terminal domain-containing protein</fullName>
    </recommendedName>
</protein>
<dbReference type="EMBL" id="UINC01036242">
    <property type="protein sequence ID" value="SVB29899.1"/>
    <property type="molecule type" value="Genomic_DNA"/>
</dbReference>
<dbReference type="GO" id="GO:0004065">
    <property type="term" value="F:arylsulfatase activity"/>
    <property type="evidence" value="ECO:0007669"/>
    <property type="project" value="TreeGrafter"/>
</dbReference>
<evidence type="ECO:0000256" key="4">
    <source>
        <dbReference type="ARBA" id="ARBA00022837"/>
    </source>
</evidence>
<keyword evidence="4" id="KW-0106">Calcium</keyword>
<reference evidence="6" key="1">
    <citation type="submission" date="2018-05" db="EMBL/GenBank/DDBJ databases">
        <authorList>
            <person name="Lanie J.A."/>
            <person name="Ng W.-L."/>
            <person name="Kazmierczak K.M."/>
            <person name="Andrzejewski T.M."/>
            <person name="Davidsen T.M."/>
            <person name="Wayne K.J."/>
            <person name="Tettelin H."/>
            <person name="Glass J.I."/>
            <person name="Rusch D."/>
            <person name="Podicherti R."/>
            <person name="Tsui H.-C.T."/>
            <person name="Winkler M.E."/>
        </authorList>
    </citation>
    <scope>NUCLEOTIDE SEQUENCE</scope>
</reference>
<dbReference type="InterPro" id="IPR024607">
    <property type="entry name" value="Sulfatase_CS"/>
</dbReference>
<dbReference type="AlphaFoldDB" id="A0A382CVJ6"/>
<dbReference type="PROSITE" id="PS00523">
    <property type="entry name" value="SULFATASE_1"/>
    <property type="match status" value="1"/>
</dbReference>